<keyword evidence="2" id="KW-1185">Reference proteome</keyword>
<evidence type="ECO:0000313" key="1">
    <source>
        <dbReference type="EMBL" id="AXX96902.1"/>
    </source>
</evidence>
<protein>
    <recommendedName>
        <fullName evidence="3">LysR substrate-binding domain-containing protein</fullName>
    </recommendedName>
</protein>
<dbReference type="KEGG" id="pamo:BAR1_02550"/>
<name>A0A347UDH4_9RHOB</name>
<evidence type="ECO:0008006" key="3">
    <source>
        <dbReference type="Google" id="ProtNLM"/>
    </source>
</evidence>
<dbReference type="AlphaFoldDB" id="A0A347UDH4"/>
<dbReference type="OrthoDB" id="9811588at2"/>
<dbReference type="Gene3D" id="3.40.190.10">
    <property type="entry name" value="Periplasmic binding protein-like II"/>
    <property type="match status" value="2"/>
</dbReference>
<dbReference type="Proteomes" id="UP000261704">
    <property type="component" value="Chromosome"/>
</dbReference>
<dbReference type="SUPFAM" id="SSF53850">
    <property type="entry name" value="Periplasmic binding protein-like II"/>
    <property type="match status" value="1"/>
</dbReference>
<gene>
    <name evidence="1" type="ORF">BAR1_02550</name>
</gene>
<sequence length="116" mass="13126">MYIRVWQLIVKIKFAYSELYLSSETKWSSFIILTEPATHCNETLRVLCELDALDTIAIMVQSGLGVAVVPKWAGLVDRFPDMRFQPIGKEARKIGLLCRTHQADHPALKLIRGAIV</sequence>
<proteinExistence type="predicted"/>
<evidence type="ECO:0000313" key="2">
    <source>
        <dbReference type="Proteomes" id="UP000261704"/>
    </source>
</evidence>
<dbReference type="EMBL" id="CP032125">
    <property type="protein sequence ID" value="AXX96902.1"/>
    <property type="molecule type" value="Genomic_DNA"/>
</dbReference>
<accession>A0A347UDH4</accession>
<organism evidence="1 2">
    <name type="scientific">Profundibacter amoris</name>
    <dbReference type="NCBI Taxonomy" id="2171755"/>
    <lineage>
        <taxon>Bacteria</taxon>
        <taxon>Pseudomonadati</taxon>
        <taxon>Pseudomonadota</taxon>
        <taxon>Alphaproteobacteria</taxon>
        <taxon>Rhodobacterales</taxon>
        <taxon>Paracoccaceae</taxon>
        <taxon>Profundibacter</taxon>
    </lineage>
</organism>
<reference evidence="1 2" key="1">
    <citation type="submission" date="2018-09" db="EMBL/GenBank/DDBJ databases">
        <title>Profundibacter amoris BAR1 gen. nov., sp. nov., a new member of the Roseobacter clade isolated at Lokis Castle Vent Field on the Arctic Mid-Oceanic Ridge.</title>
        <authorList>
            <person name="Le Moine Bauer S."/>
            <person name="Sjoeberg A.G."/>
            <person name="L'Haridon S."/>
            <person name="Stokke R."/>
            <person name="Roalkvam I."/>
            <person name="Steen I.H."/>
            <person name="Dahle H."/>
        </authorList>
    </citation>
    <scope>NUCLEOTIDE SEQUENCE [LARGE SCALE GENOMIC DNA]</scope>
    <source>
        <strain evidence="1 2">BAR1</strain>
    </source>
</reference>